<evidence type="ECO:0000256" key="1">
    <source>
        <dbReference type="ARBA" id="ARBA00006139"/>
    </source>
</evidence>
<keyword evidence="4 9" id="KW-0812">Transmembrane</keyword>
<comment type="subcellular location">
    <subcellularLocation>
        <location evidence="9">Cell membrane</location>
        <topology evidence="9">Multi-pass membrane protein</topology>
    </subcellularLocation>
</comment>
<dbReference type="RefSeq" id="WP_182082153.1">
    <property type="nucleotide sequence ID" value="NZ_NWUS01000003.1"/>
</dbReference>
<dbReference type="EMBL" id="NWUS01000003">
    <property type="protein sequence ID" value="MBA5726062.1"/>
    <property type="molecule type" value="Genomic_DNA"/>
</dbReference>
<comment type="function">
    <text evidence="9 10">This protein specifically catalyzes the removal of signal peptides from prolipoproteins.</text>
</comment>
<proteinExistence type="inferred from homology"/>
<dbReference type="PANTHER" id="PTHR33695">
    <property type="entry name" value="LIPOPROTEIN SIGNAL PEPTIDASE"/>
    <property type="match status" value="1"/>
</dbReference>
<comment type="pathway">
    <text evidence="9">Protein modification; lipoprotein biosynthesis (signal peptide cleavage).</text>
</comment>
<keyword evidence="6 9" id="KW-0378">Hydrolase</keyword>
<dbReference type="Proteomes" id="UP001516390">
    <property type="component" value="Unassembled WGS sequence"/>
</dbReference>
<protein>
    <recommendedName>
        <fullName evidence="9">Lipoprotein signal peptidase</fullName>
        <ecNumber evidence="9">3.4.23.36</ecNumber>
    </recommendedName>
    <alternativeName>
        <fullName evidence="9">Prolipoprotein signal peptidase</fullName>
    </alternativeName>
    <alternativeName>
        <fullName evidence="9">Signal peptidase II</fullName>
        <shortName evidence="9">SPase II</shortName>
    </alternativeName>
</protein>
<evidence type="ECO:0000256" key="4">
    <source>
        <dbReference type="ARBA" id="ARBA00022692"/>
    </source>
</evidence>
<feature type="transmembrane region" description="Helical" evidence="9">
    <location>
        <begin position="109"/>
        <end position="126"/>
    </location>
</feature>
<accession>A0ABR5ZNZ8</accession>
<reference evidence="12 13" key="1">
    <citation type="submission" date="2017-09" db="EMBL/GenBank/DDBJ databases">
        <authorList>
            <person name="Jakob F."/>
        </authorList>
    </citation>
    <scope>NUCLEOTIDE SEQUENCE [LARGE SCALE GENOMIC DNA]</scope>
    <source>
        <strain evidence="12 13">TMW 2.1880</strain>
    </source>
</reference>
<organism evidence="12 13">
    <name type="scientific">Bombella favorum</name>
    <dbReference type="NCBI Taxonomy" id="2039164"/>
    <lineage>
        <taxon>Bacteria</taxon>
        <taxon>Pseudomonadati</taxon>
        <taxon>Pseudomonadota</taxon>
        <taxon>Alphaproteobacteria</taxon>
        <taxon>Acetobacterales</taxon>
        <taxon>Acetobacteraceae</taxon>
        <taxon>Bombella</taxon>
    </lineage>
</organism>
<dbReference type="NCBIfam" id="TIGR00077">
    <property type="entry name" value="lspA"/>
    <property type="match status" value="1"/>
</dbReference>
<evidence type="ECO:0000256" key="10">
    <source>
        <dbReference type="RuleBase" id="RU000594"/>
    </source>
</evidence>
<feature type="transmembrane region" description="Helical" evidence="9">
    <location>
        <begin position="146"/>
        <end position="166"/>
    </location>
</feature>
<evidence type="ECO:0000256" key="5">
    <source>
        <dbReference type="ARBA" id="ARBA00022750"/>
    </source>
</evidence>
<evidence type="ECO:0000256" key="3">
    <source>
        <dbReference type="ARBA" id="ARBA00022670"/>
    </source>
</evidence>
<evidence type="ECO:0000256" key="2">
    <source>
        <dbReference type="ARBA" id="ARBA00022475"/>
    </source>
</evidence>
<dbReference type="NCBIfam" id="NF011352">
    <property type="entry name" value="PRK14770.1"/>
    <property type="match status" value="1"/>
</dbReference>
<dbReference type="PROSITE" id="PS00855">
    <property type="entry name" value="SPASE_II"/>
    <property type="match status" value="1"/>
</dbReference>
<name>A0ABR5ZNZ8_9PROT</name>
<comment type="caution">
    <text evidence="12">The sequence shown here is derived from an EMBL/GenBank/DDBJ whole genome shotgun (WGS) entry which is preliminary data.</text>
</comment>
<feature type="transmembrane region" description="Helical" evidence="9">
    <location>
        <begin position="24"/>
        <end position="46"/>
    </location>
</feature>
<keyword evidence="2 9" id="KW-1003">Cell membrane</keyword>
<feature type="transmembrane region" description="Helical" evidence="9">
    <location>
        <begin position="85"/>
        <end position="102"/>
    </location>
</feature>
<evidence type="ECO:0000256" key="7">
    <source>
        <dbReference type="ARBA" id="ARBA00022989"/>
    </source>
</evidence>
<keyword evidence="13" id="KW-1185">Reference proteome</keyword>
<feature type="active site" evidence="9">
    <location>
        <position position="154"/>
    </location>
</feature>
<dbReference type="InterPro" id="IPR001872">
    <property type="entry name" value="Peptidase_A8"/>
</dbReference>
<keyword evidence="8 9" id="KW-0472">Membrane</keyword>
<evidence type="ECO:0000256" key="9">
    <source>
        <dbReference type="HAMAP-Rule" id="MF_00161"/>
    </source>
</evidence>
<dbReference type="EC" id="3.4.23.36" evidence="9"/>
<keyword evidence="5 9" id="KW-0064">Aspartyl protease</keyword>
<dbReference type="Pfam" id="PF01252">
    <property type="entry name" value="Peptidase_A8"/>
    <property type="match status" value="1"/>
</dbReference>
<keyword evidence="3 9" id="KW-0645">Protease</keyword>
<evidence type="ECO:0000313" key="13">
    <source>
        <dbReference type="Proteomes" id="UP001516390"/>
    </source>
</evidence>
<comment type="catalytic activity">
    <reaction evidence="9 10">
        <text>Release of signal peptides from bacterial membrane prolipoproteins. Hydrolyzes -Xaa-Yaa-Zaa-|-(S,diacylglyceryl)Cys-, in which Xaa is hydrophobic (preferably Leu), and Yaa (Ala or Ser) and Zaa (Gly or Ala) have small, neutral side chains.</text>
        <dbReference type="EC" id="3.4.23.36"/>
    </reaction>
</comment>
<evidence type="ECO:0000313" key="12">
    <source>
        <dbReference type="EMBL" id="MBA5726062.1"/>
    </source>
</evidence>
<evidence type="ECO:0000256" key="11">
    <source>
        <dbReference type="RuleBase" id="RU004181"/>
    </source>
</evidence>
<dbReference type="PRINTS" id="PR00781">
    <property type="entry name" value="LIPOSIGPTASE"/>
</dbReference>
<comment type="similarity">
    <text evidence="1 9 11">Belongs to the peptidase A8 family.</text>
</comment>
<sequence length="178" mass="19464">MKPTETGGTGGGASFPAVPSSPRWRLIGLITALVVLVVDQASKAWILYWLELPARGSVAVMPFLNFTMVWNHAVTFGMFGGHGRWLFIIISSLAVLGLLVVLLRSRRRLVSLACGGIIGGAIGNVIDRLQYKAVVDFLHFHVGDWSWYVFNIADSAIVCGVGLWLLDSFLVERRSQHG</sequence>
<keyword evidence="7 9" id="KW-1133">Transmembrane helix</keyword>
<evidence type="ECO:0000256" key="8">
    <source>
        <dbReference type="ARBA" id="ARBA00023136"/>
    </source>
</evidence>
<evidence type="ECO:0000256" key="6">
    <source>
        <dbReference type="ARBA" id="ARBA00022801"/>
    </source>
</evidence>
<dbReference type="PANTHER" id="PTHR33695:SF1">
    <property type="entry name" value="LIPOPROTEIN SIGNAL PEPTIDASE"/>
    <property type="match status" value="1"/>
</dbReference>
<feature type="active site" evidence="9">
    <location>
        <position position="136"/>
    </location>
</feature>
<dbReference type="HAMAP" id="MF_00161">
    <property type="entry name" value="LspA"/>
    <property type="match status" value="1"/>
</dbReference>
<gene>
    <name evidence="9 12" type="primary">lspA</name>
    <name evidence="12" type="ORF">CPA57_07240</name>
</gene>